<feature type="signal peptide" evidence="1">
    <location>
        <begin position="1"/>
        <end position="25"/>
    </location>
</feature>
<dbReference type="PROSITE" id="PS51257">
    <property type="entry name" value="PROKAR_LIPOPROTEIN"/>
    <property type="match status" value="1"/>
</dbReference>
<reference evidence="3" key="1">
    <citation type="submission" date="2016-10" db="EMBL/GenBank/DDBJ databases">
        <authorList>
            <person name="Varghese N."/>
            <person name="Submissions S."/>
        </authorList>
    </citation>
    <scope>NUCLEOTIDE SEQUENCE [LARGE SCALE GENOMIC DNA]</scope>
    <source>
        <strain evidence="3">DSM 6150</strain>
    </source>
</reference>
<name>A0A1I5AR32_9NEIS</name>
<dbReference type="Gene3D" id="3.40.50.10610">
    <property type="entry name" value="ABC-type transport auxiliary lipoprotein component"/>
    <property type="match status" value="1"/>
</dbReference>
<keyword evidence="3" id="KW-1185">Reference proteome</keyword>
<dbReference type="AlphaFoldDB" id="A0A1I5AR32"/>
<dbReference type="RefSeq" id="WP_091195350.1">
    <property type="nucleotide sequence ID" value="NZ_FOVE01000014.1"/>
</dbReference>
<dbReference type="Proteomes" id="UP000242869">
    <property type="component" value="Unassembled WGS sequence"/>
</dbReference>
<dbReference type="STRING" id="83765.SAMN05660284_01964"/>
<evidence type="ECO:0000256" key="1">
    <source>
        <dbReference type="SAM" id="SignalP"/>
    </source>
</evidence>
<sequence>MKTPAIRTFPLLAALLLGACSLQTAAPEKTVYQFGAARSASKTGAAQARFGLLRVQDFRVTQVNRTSSLVYRETDQRYVADPYRIFVAPPATLAAERTRAWLAASGLFRAVAPAGSLLAADLTLEGELAEFYIDVREPKAPTAVVVLRAWLVGRNDALVRPEWRFSKRIALDSPDAATAVAGFDRALAEALSDLEMTLAK</sequence>
<feature type="chain" id="PRO_5017262335" evidence="1">
    <location>
        <begin position="26"/>
        <end position="200"/>
    </location>
</feature>
<dbReference type="EMBL" id="FOVE01000014">
    <property type="protein sequence ID" value="SFN65006.1"/>
    <property type="molecule type" value="Genomic_DNA"/>
</dbReference>
<proteinExistence type="predicted"/>
<protein>
    <submittedName>
        <fullName evidence="2">ABC-type uncharacterized transport system, auxiliary component</fullName>
    </submittedName>
</protein>
<evidence type="ECO:0000313" key="3">
    <source>
        <dbReference type="Proteomes" id="UP000242869"/>
    </source>
</evidence>
<dbReference type="OrthoDB" id="8591443at2"/>
<dbReference type="SUPFAM" id="SSF159594">
    <property type="entry name" value="XCC0632-like"/>
    <property type="match status" value="1"/>
</dbReference>
<keyword evidence="1" id="KW-0732">Signal</keyword>
<evidence type="ECO:0000313" key="2">
    <source>
        <dbReference type="EMBL" id="SFN65006.1"/>
    </source>
</evidence>
<organism evidence="2 3">
    <name type="scientific">Formivibrio citricus</name>
    <dbReference type="NCBI Taxonomy" id="83765"/>
    <lineage>
        <taxon>Bacteria</taxon>
        <taxon>Pseudomonadati</taxon>
        <taxon>Pseudomonadota</taxon>
        <taxon>Betaproteobacteria</taxon>
        <taxon>Neisseriales</taxon>
        <taxon>Chitinibacteraceae</taxon>
        <taxon>Formivibrio</taxon>
    </lineage>
</organism>
<gene>
    <name evidence="2" type="ORF">SAMN05660284_01964</name>
</gene>
<accession>A0A1I5AR32</accession>